<dbReference type="OrthoDB" id="9977941at2759"/>
<reference evidence="2" key="1">
    <citation type="journal article" date="2020" name="Stud. Mycol.">
        <title>101 Dothideomycetes genomes: a test case for predicting lifestyles and emergence of pathogens.</title>
        <authorList>
            <person name="Haridas S."/>
            <person name="Albert R."/>
            <person name="Binder M."/>
            <person name="Bloem J."/>
            <person name="Labutti K."/>
            <person name="Salamov A."/>
            <person name="Andreopoulos B."/>
            <person name="Baker S."/>
            <person name="Barry K."/>
            <person name="Bills G."/>
            <person name="Bluhm B."/>
            <person name="Cannon C."/>
            <person name="Castanera R."/>
            <person name="Culley D."/>
            <person name="Daum C."/>
            <person name="Ezra D."/>
            <person name="Gonzalez J."/>
            <person name="Henrissat B."/>
            <person name="Kuo A."/>
            <person name="Liang C."/>
            <person name="Lipzen A."/>
            <person name="Lutzoni F."/>
            <person name="Magnuson J."/>
            <person name="Mondo S."/>
            <person name="Nolan M."/>
            <person name="Ohm R."/>
            <person name="Pangilinan J."/>
            <person name="Park H.-J."/>
            <person name="Ramirez L."/>
            <person name="Alfaro M."/>
            <person name="Sun H."/>
            <person name="Tritt A."/>
            <person name="Yoshinaga Y."/>
            <person name="Zwiers L.-H."/>
            <person name="Turgeon B."/>
            <person name="Goodwin S."/>
            <person name="Spatafora J."/>
            <person name="Crous P."/>
            <person name="Grigoriev I."/>
        </authorList>
    </citation>
    <scope>NUCLEOTIDE SEQUENCE</scope>
    <source>
        <strain evidence="2">CBS 119687</strain>
    </source>
</reference>
<dbReference type="InterPro" id="IPR052998">
    <property type="entry name" value="Hetero-Diels-Alderase-like"/>
</dbReference>
<name>A0A6A6ABN3_9PLEO</name>
<protein>
    <submittedName>
        <fullName evidence="2">Uncharacterized protein</fullName>
    </submittedName>
</protein>
<proteinExistence type="predicted"/>
<dbReference type="Gene3D" id="2.120.10.30">
    <property type="entry name" value="TolB, C-terminal domain"/>
    <property type="match status" value="1"/>
</dbReference>
<accession>A0A6A6ABN3</accession>
<evidence type="ECO:0000256" key="1">
    <source>
        <dbReference type="SAM" id="SignalP"/>
    </source>
</evidence>
<dbReference type="Proteomes" id="UP000799771">
    <property type="component" value="Unassembled WGS sequence"/>
</dbReference>
<evidence type="ECO:0000313" key="3">
    <source>
        <dbReference type="Proteomes" id="UP000799771"/>
    </source>
</evidence>
<dbReference type="GeneID" id="54408527"/>
<organism evidence="2 3">
    <name type="scientific">Dothidotthia symphoricarpi CBS 119687</name>
    <dbReference type="NCBI Taxonomy" id="1392245"/>
    <lineage>
        <taxon>Eukaryota</taxon>
        <taxon>Fungi</taxon>
        <taxon>Dikarya</taxon>
        <taxon>Ascomycota</taxon>
        <taxon>Pezizomycotina</taxon>
        <taxon>Dothideomycetes</taxon>
        <taxon>Pleosporomycetidae</taxon>
        <taxon>Pleosporales</taxon>
        <taxon>Dothidotthiaceae</taxon>
        <taxon>Dothidotthia</taxon>
    </lineage>
</organism>
<keyword evidence="3" id="KW-1185">Reference proteome</keyword>
<dbReference type="SUPFAM" id="SSF63829">
    <property type="entry name" value="Calcium-dependent phosphotriesterase"/>
    <property type="match status" value="1"/>
</dbReference>
<dbReference type="PANTHER" id="PTHR42060">
    <property type="entry name" value="NHL REPEAT-CONTAINING PROTEIN-RELATED"/>
    <property type="match status" value="1"/>
</dbReference>
<feature type="chain" id="PRO_5025596062" evidence="1">
    <location>
        <begin position="24"/>
        <end position="335"/>
    </location>
</feature>
<evidence type="ECO:0000313" key="2">
    <source>
        <dbReference type="EMBL" id="KAF2129199.1"/>
    </source>
</evidence>
<dbReference type="RefSeq" id="XP_033523588.1">
    <property type="nucleotide sequence ID" value="XM_033668095.1"/>
</dbReference>
<dbReference type="EMBL" id="ML977506">
    <property type="protein sequence ID" value="KAF2129199.1"/>
    <property type="molecule type" value="Genomic_DNA"/>
</dbReference>
<sequence>MFSIRPLATLLLSAASAIPSVAALPVGATNLTTVSVYADVPGPKNLENLVVRRNGDMLVTSITSPSIFLISPDNTKAPVAVADVPNTVGLLGIVELEENVFYVVASNETSGPDSNEVWKLNMQQGCTAQNGSAAASGDLSLTARIPTAKQLNGLIRLADNDTTNVLISDSSAGTITRLNVETGAYEVVIEDERFLPTSSGIGVGLDGIRMFEDQLYFTSLDQGFFGSVPISLSTGTATGPIDIIVNGTLLDADDFALSSDGSKAYIAENGQNVIVEVDISSKTNRVLVNNTLLGRTSSVYLGQTRSDSDSLYVTGAKLSANGTAIEGRVLKVALY</sequence>
<keyword evidence="1" id="KW-0732">Signal</keyword>
<gene>
    <name evidence="2" type="ORF">P153DRAFT_366632</name>
</gene>
<dbReference type="AlphaFoldDB" id="A0A6A6ABN3"/>
<feature type="signal peptide" evidence="1">
    <location>
        <begin position="1"/>
        <end position="23"/>
    </location>
</feature>
<dbReference type="PANTHER" id="PTHR42060:SF1">
    <property type="entry name" value="NHL REPEAT-CONTAINING PROTEIN"/>
    <property type="match status" value="1"/>
</dbReference>
<dbReference type="InterPro" id="IPR011042">
    <property type="entry name" value="6-blade_b-propeller_TolB-like"/>
</dbReference>